<dbReference type="EMBL" id="WWCU01000032">
    <property type="protein sequence ID" value="MYN10109.1"/>
    <property type="molecule type" value="Genomic_DNA"/>
</dbReference>
<reference evidence="2 3" key="1">
    <citation type="submission" date="2019-12" db="EMBL/GenBank/DDBJ databases">
        <title>Novel species isolated from a subtropical stream in China.</title>
        <authorList>
            <person name="Lu H."/>
        </authorList>
    </citation>
    <scope>NUCLEOTIDE SEQUENCE [LARGE SCALE GENOMIC DNA]</scope>
    <source>
        <strain evidence="2 3">FT127W</strain>
    </source>
</reference>
<evidence type="ECO:0000256" key="1">
    <source>
        <dbReference type="SAM" id="SignalP"/>
    </source>
</evidence>
<gene>
    <name evidence="2" type="ORF">GTP77_22565</name>
</gene>
<dbReference type="AlphaFoldDB" id="A0A7X4HF81"/>
<sequence length="353" mass="39258">MNLDKLYYGTAATLALALASAGAAAQEWPRLENGKNVAECQAALQLAKLAHQSGSVLPWTHPDAIPDDFSSDLVLAPKSTSVTAGDVLEFDAEVFTQVPLPEYKPRSIYWQTAPANGKRLVVEEVPFGWRGDMHRVRVVDQAMSVKDYFGASLDERNARLGPPFSDGWRAPFIFSNESGGLWMMYIAEPGGFSGNWKVYLTASGQPKLACEVQFRPQVKRAEQLLPPALQKLAALLDRTLGSGKDDGPWQPTARVRASVQQAWANAVLRPWVTETPYNTRTEVDDNLLEWSQQDKANKKLYASILAQYDVAERALAQHYARQLRMPAEEASATARTILDIAFRMHFMINKESY</sequence>
<feature type="chain" id="PRO_5030560007" evidence="1">
    <location>
        <begin position="26"/>
        <end position="353"/>
    </location>
</feature>
<organism evidence="2 3">
    <name type="scientific">Pseudoduganella aquatica</name>
    <dbReference type="NCBI Taxonomy" id="2660641"/>
    <lineage>
        <taxon>Bacteria</taxon>
        <taxon>Pseudomonadati</taxon>
        <taxon>Pseudomonadota</taxon>
        <taxon>Betaproteobacteria</taxon>
        <taxon>Burkholderiales</taxon>
        <taxon>Oxalobacteraceae</taxon>
        <taxon>Telluria group</taxon>
        <taxon>Pseudoduganella</taxon>
    </lineage>
</organism>
<comment type="caution">
    <text evidence="2">The sequence shown here is derived from an EMBL/GenBank/DDBJ whole genome shotgun (WGS) entry which is preliminary data.</text>
</comment>
<accession>A0A7X4HF81</accession>
<evidence type="ECO:0000313" key="3">
    <source>
        <dbReference type="Proteomes" id="UP000450676"/>
    </source>
</evidence>
<keyword evidence="3" id="KW-1185">Reference proteome</keyword>
<protein>
    <submittedName>
        <fullName evidence="2">Uncharacterized protein</fullName>
    </submittedName>
</protein>
<evidence type="ECO:0000313" key="2">
    <source>
        <dbReference type="EMBL" id="MYN10109.1"/>
    </source>
</evidence>
<keyword evidence="1" id="KW-0732">Signal</keyword>
<feature type="signal peptide" evidence="1">
    <location>
        <begin position="1"/>
        <end position="25"/>
    </location>
</feature>
<dbReference type="RefSeq" id="WP_161074404.1">
    <property type="nucleotide sequence ID" value="NZ_WWCU01000032.1"/>
</dbReference>
<dbReference type="Proteomes" id="UP000450676">
    <property type="component" value="Unassembled WGS sequence"/>
</dbReference>
<name>A0A7X4HF81_9BURK</name>
<proteinExistence type="predicted"/>